<dbReference type="Proteomes" id="UP000509383">
    <property type="component" value="Chromosome"/>
</dbReference>
<name>A0A6J4DYG4_9PSED</name>
<evidence type="ECO:0000313" key="1">
    <source>
        <dbReference type="EMBL" id="BCG22135.1"/>
    </source>
</evidence>
<dbReference type="EMBL" id="BQKM01000016">
    <property type="protein sequence ID" value="GJN55225.1"/>
    <property type="molecule type" value="Genomic_DNA"/>
</dbReference>
<dbReference type="Proteomes" id="UP001054892">
    <property type="component" value="Unassembled WGS sequence"/>
</dbReference>
<organism evidence="1 3">
    <name type="scientific">Pseudomonas tohonis</name>
    <dbReference type="NCBI Taxonomy" id="2725477"/>
    <lineage>
        <taxon>Bacteria</taxon>
        <taxon>Pseudomonadati</taxon>
        <taxon>Pseudomonadota</taxon>
        <taxon>Gammaproteobacteria</taxon>
        <taxon>Pseudomonadales</taxon>
        <taxon>Pseudomonadaceae</taxon>
        <taxon>Pseudomonas</taxon>
    </lineage>
</organism>
<sequence>MDRRCAVYHGRWQADPDGRRTIFEQRPIIRCAKLVRVAGAATGAEGAYGQYLLEKKRF</sequence>
<gene>
    <name evidence="1" type="ORF">TUM18999_03260</name>
    <name evidence="2" type="ORF">TUM20286_49770</name>
</gene>
<dbReference type="KEGG" id="ptw:TUM18999_03260"/>
<proteinExistence type="predicted"/>
<protein>
    <submittedName>
        <fullName evidence="1">Uncharacterized protein</fullName>
    </submittedName>
</protein>
<dbReference type="AlphaFoldDB" id="A0A6J4DYG4"/>
<evidence type="ECO:0000313" key="4">
    <source>
        <dbReference type="Proteomes" id="UP001054892"/>
    </source>
</evidence>
<keyword evidence="4" id="KW-1185">Reference proteome</keyword>
<accession>A0A6J4DYG4</accession>
<evidence type="ECO:0000313" key="3">
    <source>
        <dbReference type="Proteomes" id="UP000509383"/>
    </source>
</evidence>
<reference evidence="1 3" key="1">
    <citation type="submission" date="2020-05" db="EMBL/GenBank/DDBJ databases">
        <title>Characterization of novel class B3 metallo-beta-lactamase from novel Pseudomonas species.</title>
        <authorList>
            <person name="Yamada K."/>
            <person name="Aoki K."/>
            <person name="Ishii Y."/>
        </authorList>
    </citation>
    <scope>NUCLEOTIDE SEQUENCE [LARGE SCALE GENOMIC DNA]</scope>
    <source>
        <strain evidence="1 3">TUM18999</strain>
        <strain evidence="2 4">TUM20286</strain>
    </source>
</reference>
<evidence type="ECO:0000313" key="2">
    <source>
        <dbReference type="EMBL" id="GJN55225.1"/>
    </source>
</evidence>
<dbReference type="EMBL" id="AP023189">
    <property type="protein sequence ID" value="BCG22135.1"/>
    <property type="molecule type" value="Genomic_DNA"/>
</dbReference>